<evidence type="ECO:0000256" key="5">
    <source>
        <dbReference type="ARBA" id="ARBA00023136"/>
    </source>
</evidence>
<name>A0A975U6X7_9VIBR</name>
<reference evidence="7" key="1">
    <citation type="submission" date="2021-06" db="EMBL/GenBank/DDBJ databases">
        <title>Vibrio nov. sp., novel gut bacterium isolated from Yellow Sea oyster.</title>
        <authorList>
            <person name="Muhammad N."/>
            <person name="Nguyen T.H."/>
            <person name="Lee Y.-J."/>
            <person name="Ko J."/>
            <person name="Kim S.-G."/>
        </authorList>
    </citation>
    <scope>NUCLEOTIDE SEQUENCE</scope>
    <source>
        <strain evidence="7">OG9-811</strain>
    </source>
</reference>
<organism evidence="7 8">
    <name type="scientific">Vibrio ostreae</name>
    <dbReference type="NCBI Taxonomy" id="2841925"/>
    <lineage>
        <taxon>Bacteria</taxon>
        <taxon>Pseudomonadati</taxon>
        <taxon>Pseudomonadota</taxon>
        <taxon>Gammaproteobacteria</taxon>
        <taxon>Vibrionales</taxon>
        <taxon>Vibrionaceae</taxon>
        <taxon>Vibrio</taxon>
    </lineage>
</organism>
<dbReference type="Proteomes" id="UP000694232">
    <property type="component" value="Chromosome 2"/>
</dbReference>
<evidence type="ECO:0000313" key="8">
    <source>
        <dbReference type="Proteomes" id="UP000694232"/>
    </source>
</evidence>
<feature type="transmembrane region" description="Helical" evidence="6">
    <location>
        <begin position="156"/>
        <end position="174"/>
    </location>
</feature>
<evidence type="ECO:0000256" key="6">
    <source>
        <dbReference type="SAM" id="Phobius"/>
    </source>
</evidence>
<sequence>MNLSLLASYSLAVLLLILSPGPVVALITSTAARHGQRKAFMTMLGTNGASLLLLTTAVLMLAGVVHLSPAYLYLLGILGSLYIGYTAISDLLAMIDNAGARNAAATHPARQNAHRSGLVKGFVIGIANPKDILFFVSFFPQFIAVTHNFSTSVMTLSAIWVLFDLTILSLYIIGAKWWTQAFSSRWIEGLCAGFLLLVAGGGVIYNSQQLLG</sequence>
<dbReference type="PANTHER" id="PTHR30086:SF20">
    <property type="entry name" value="ARGININE EXPORTER PROTEIN ARGO-RELATED"/>
    <property type="match status" value="1"/>
</dbReference>
<dbReference type="Pfam" id="PF01810">
    <property type="entry name" value="LysE"/>
    <property type="match status" value="1"/>
</dbReference>
<dbReference type="KEGG" id="vos:KNV97_01835"/>
<keyword evidence="5 6" id="KW-0472">Membrane</keyword>
<proteinExistence type="predicted"/>
<dbReference type="GO" id="GO:0015171">
    <property type="term" value="F:amino acid transmembrane transporter activity"/>
    <property type="evidence" value="ECO:0007669"/>
    <property type="project" value="TreeGrafter"/>
</dbReference>
<feature type="transmembrane region" description="Helical" evidence="6">
    <location>
        <begin position="70"/>
        <end position="88"/>
    </location>
</feature>
<keyword evidence="8" id="KW-1185">Reference proteome</keyword>
<accession>A0A975U6X7</accession>
<evidence type="ECO:0000256" key="2">
    <source>
        <dbReference type="ARBA" id="ARBA00022475"/>
    </source>
</evidence>
<dbReference type="GO" id="GO:0005886">
    <property type="term" value="C:plasma membrane"/>
    <property type="evidence" value="ECO:0007669"/>
    <property type="project" value="UniProtKB-SubCell"/>
</dbReference>
<keyword evidence="4 6" id="KW-1133">Transmembrane helix</keyword>
<evidence type="ECO:0000256" key="4">
    <source>
        <dbReference type="ARBA" id="ARBA00022989"/>
    </source>
</evidence>
<feature type="transmembrane region" description="Helical" evidence="6">
    <location>
        <begin position="39"/>
        <end position="64"/>
    </location>
</feature>
<evidence type="ECO:0000256" key="1">
    <source>
        <dbReference type="ARBA" id="ARBA00004651"/>
    </source>
</evidence>
<dbReference type="InterPro" id="IPR001123">
    <property type="entry name" value="LeuE-type"/>
</dbReference>
<dbReference type="RefSeq" id="WP_218561968.1">
    <property type="nucleotide sequence ID" value="NZ_CP076642.1"/>
</dbReference>
<comment type="subcellular location">
    <subcellularLocation>
        <location evidence="1">Cell membrane</location>
        <topology evidence="1">Multi-pass membrane protein</topology>
    </subcellularLocation>
</comment>
<feature type="transmembrane region" description="Helical" evidence="6">
    <location>
        <begin position="186"/>
        <end position="205"/>
    </location>
</feature>
<dbReference type="AlphaFoldDB" id="A0A975U6X7"/>
<gene>
    <name evidence="7" type="ORF">KNV97_01835</name>
</gene>
<evidence type="ECO:0000313" key="7">
    <source>
        <dbReference type="EMBL" id="QXO16282.1"/>
    </source>
</evidence>
<dbReference type="PANTHER" id="PTHR30086">
    <property type="entry name" value="ARGININE EXPORTER PROTEIN ARGO"/>
    <property type="match status" value="1"/>
</dbReference>
<dbReference type="EMBL" id="CP076642">
    <property type="protein sequence ID" value="QXO16282.1"/>
    <property type="molecule type" value="Genomic_DNA"/>
</dbReference>
<keyword evidence="3 6" id="KW-0812">Transmembrane</keyword>
<feature type="transmembrane region" description="Helical" evidence="6">
    <location>
        <begin position="6"/>
        <end position="27"/>
    </location>
</feature>
<protein>
    <submittedName>
        <fullName evidence="7">LysE family translocator</fullName>
    </submittedName>
</protein>
<keyword evidence="2" id="KW-1003">Cell membrane</keyword>
<evidence type="ECO:0000256" key="3">
    <source>
        <dbReference type="ARBA" id="ARBA00022692"/>
    </source>
</evidence>